<evidence type="ECO:0000256" key="3">
    <source>
        <dbReference type="ARBA" id="ARBA00022723"/>
    </source>
</evidence>
<feature type="compositionally biased region" description="Basic residues" evidence="7">
    <location>
        <begin position="446"/>
        <end position="459"/>
    </location>
</feature>
<evidence type="ECO:0000313" key="10">
    <source>
        <dbReference type="EMBL" id="CAD7444741.1"/>
    </source>
</evidence>
<dbReference type="AlphaFoldDB" id="A0A7R9F0G5"/>
<dbReference type="CDD" id="cd02667">
    <property type="entry name" value="Peptidase_C19K"/>
    <property type="match status" value="1"/>
</dbReference>
<dbReference type="Gene3D" id="3.30.40.10">
    <property type="entry name" value="Zinc/RING finger domain, C3HC4 (zinc finger)"/>
    <property type="match status" value="1"/>
</dbReference>
<dbReference type="InterPro" id="IPR001607">
    <property type="entry name" value="Znf_UBP"/>
</dbReference>
<feature type="compositionally biased region" description="Polar residues" evidence="7">
    <location>
        <begin position="19"/>
        <end position="28"/>
    </location>
</feature>
<dbReference type="Pfam" id="PF00443">
    <property type="entry name" value="UCH"/>
    <property type="match status" value="1"/>
</dbReference>
<sequence>MAGKKKKNRHQQEPGAQNGGESTESCEENQVTSTVSCPHAAKAVDLQKVKKALKFSNGISRECTECAKSKEPTVPGEDNSSPALLWMCLKCGNQACGRSGKQHALKHQATPHSESHDLALSTDMWNVWCYSCDKEISPSCKKKLLECVEFLKKQEMATFVTSKRRNGLAVSEAEVQEKEDQGDLKNVMSTNRSASSRSRNKTSPTNNLPRLRGLCNLGNTCFFNAVLQCLARTPFLLPVLQELNKPGQKFTLPGTDELVGTLAKWGSLTEILASTLEELSSNKPEVLNPHKLLAKVTQRCPQFAGGDQHDSHELLRHLLEGVRTEDLKRYQTIILHTLGLSEKCNPSQVEKDLCNKVKVYGRQAAEQLLVPEQVFRGYLVSTVECQDCLHTSNRVESFLDLSLPVIADKPQPPVMRRKGSTKECAGEVFEGATTGGQQPSKYQVKKDRKQARKGRKKQQKGFSPLEDTTAGTVISEEGGARPTDESEQSDADIEDNLDQDSKPSQEVSESGYSSEKLGNEDSTLESPVPNEDSLLSSPVCLGTMPSSQVGIELYLEPLPPIHQEPPSSPRPVLLEQGSTSFPRPVLLEQGSTSFPRPLLIEQELPSSPRSLSPEQGFPPTFPRSLSPEQGFPPTFPRSLSPEQGTPFFTQPLSPEQRSPSSPQPLSPEQRSPSSPQPLSPEQRSSPFPPPLSPNQGSLSFPKPLSPVQRSPYPPQPLSAEQISLSCPKPLSAEQVSLSCPKPLSAEQVSLSCPKPLSAEQVSLSCPKPLSAEQVSLSCPKPLSAEQVSLSCPKPLSAEQVSLSCPKPLSAEQVSLSCPKPLSAEQVSLSCPKPLSAEQISLSCPKPLSAEQVSLSCPKPLSAEQVSPSSLRPFSTGGPDDMPTCNPLGVFHSSSPGSSELNVDCASPGSLLGHGSASPLSAGDSDRPISRMAFCSERGPRHTSPEHFDQDFSQLCISAENCNNTITALVPFEAPPPKRNLGVSGMPVIALEWYTSSTDYPETFLKGSEADSFEEAAIGTDAIPSPGGDCGWGSTLAHRYQLEGDQCTVQSCLNQFTALELMTGSNKVGCENCSQRHNHEFLVYDFNSFKDEKEEGKEGKMVYTNSTKQLLVSWPPGVLILHLKRFQVFRSMFRKISCQVNFPLVLDIAPICSSKAAKDCPTIRPGQTQVLYSLYGVVEHSGGLHGGHYVAYVKVRAPITPDDPRWSFLPPNLNGRNSTVQLGQDDALPEPPAGRWFHVSDSRVNEVSEERVLKSPAYLLFYERIY</sequence>
<dbReference type="Pfam" id="PF02148">
    <property type="entry name" value="zf-UBP"/>
    <property type="match status" value="1"/>
</dbReference>
<feature type="domain" description="USP" evidence="8">
    <location>
        <begin position="212"/>
        <end position="1264"/>
    </location>
</feature>
<name>A0A7R9F0G5_9NEOP</name>
<dbReference type="SMART" id="SM00290">
    <property type="entry name" value="ZnF_UBP"/>
    <property type="match status" value="1"/>
</dbReference>
<evidence type="ECO:0000256" key="4">
    <source>
        <dbReference type="ARBA" id="ARBA00022771"/>
    </source>
</evidence>
<evidence type="ECO:0000256" key="5">
    <source>
        <dbReference type="ARBA" id="ARBA00022833"/>
    </source>
</evidence>
<dbReference type="InterPro" id="IPR050185">
    <property type="entry name" value="Ub_carboxyl-term_hydrolase"/>
</dbReference>
<feature type="compositionally biased region" description="Low complexity" evidence="7">
    <location>
        <begin position="189"/>
        <end position="203"/>
    </location>
</feature>
<feature type="compositionally biased region" description="Low complexity" evidence="7">
    <location>
        <begin position="601"/>
        <end position="615"/>
    </location>
</feature>
<keyword evidence="5" id="KW-0862">Zinc</keyword>
<evidence type="ECO:0000259" key="8">
    <source>
        <dbReference type="PROSITE" id="PS50235"/>
    </source>
</evidence>
<accession>A0A7R9F0G5</accession>
<feature type="region of interest" description="Disordered" evidence="7">
    <location>
        <begin position="1"/>
        <end position="28"/>
    </location>
</feature>
<evidence type="ECO:0000256" key="7">
    <source>
        <dbReference type="SAM" id="MobiDB-lite"/>
    </source>
</evidence>
<evidence type="ECO:0000259" key="9">
    <source>
        <dbReference type="PROSITE" id="PS50271"/>
    </source>
</evidence>
<keyword evidence="3" id="KW-0479">Metal-binding</keyword>
<feature type="compositionally biased region" description="Polar residues" evidence="7">
    <location>
        <begin position="502"/>
        <end position="513"/>
    </location>
</feature>
<evidence type="ECO:0000256" key="2">
    <source>
        <dbReference type="ARBA" id="ARBA00012759"/>
    </source>
</evidence>
<comment type="catalytic activity">
    <reaction evidence="1">
        <text>Thiol-dependent hydrolysis of ester, thioester, amide, peptide and isopeptide bonds formed by the C-terminal Gly of ubiquitin (a 76-residue protein attached to proteins as an intracellular targeting signal).</text>
        <dbReference type="EC" id="3.4.19.12"/>
    </reaction>
</comment>
<protein>
    <recommendedName>
        <fullName evidence="2">ubiquitinyl hydrolase 1</fullName>
        <ecNumber evidence="2">3.4.19.12</ecNumber>
    </recommendedName>
</protein>
<feature type="region of interest" description="Disordered" evidence="7">
    <location>
        <begin position="558"/>
        <end position="724"/>
    </location>
</feature>
<proteinExistence type="predicted"/>
<reference evidence="10" key="1">
    <citation type="submission" date="2020-11" db="EMBL/GenBank/DDBJ databases">
        <authorList>
            <person name="Tran Van P."/>
        </authorList>
    </citation>
    <scope>NUCLEOTIDE SEQUENCE</scope>
</reference>
<dbReference type="PROSITE" id="PS00973">
    <property type="entry name" value="USP_2"/>
    <property type="match status" value="1"/>
</dbReference>
<dbReference type="EC" id="3.4.19.12" evidence="2"/>
<dbReference type="GO" id="GO:0004843">
    <property type="term" value="F:cysteine-type deubiquitinase activity"/>
    <property type="evidence" value="ECO:0007669"/>
    <property type="project" value="UniProtKB-EC"/>
</dbReference>
<dbReference type="PROSITE" id="PS50235">
    <property type="entry name" value="USP_3"/>
    <property type="match status" value="1"/>
</dbReference>
<dbReference type="InterPro" id="IPR013083">
    <property type="entry name" value="Znf_RING/FYVE/PHD"/>
</dbReference>
<dbReference type="InterPro" id="IPR001394">
    <property type="entry name" value="Peptidase_C19_UCH"/>
</dbReference>
<dbReference type="GO" id="GO:0008270">
    <property type="term" value="F:zinc ion binding"/>
    <property type="evidence" value="ECO:0007669"/>
    <property type="project" value="UniProtKB-KW"/>
</dbReference>
<keyword evidence="4 6" id="KW-0863">Zinc-finger</keyword>
<feature type="domain" description="UBP-type" evidence="9">
    <location>
        <begin position="35"/>
        <end position="155"/>
    </location>
</feature>
<dbReference type="InterPro" id="IPR018200">
    <property type="entry name" value="USP_CS"/>
</dbReference>
<feature type="compositionally biased region" description="Pro residues" evidence="7">
    <location>
        <begin position="558"/>
        <end position="569"/>
    </location>
</feature>
<feature type="compositionally biased region" description="Low complexity" evidence="7">
    <location>
        <begin position="650"/>
        <end position="660"/>
    </location>
</feature>
<dbReference type="GO" id="GO:0016579">
    <property type="term" value="P:protein deubiquitination"/>
    <property type="evidence" value="ECO:0007669"/>
    <property type="project" value="InterPro"/>
</dbReference>
<dbReference type="SUPFAM" id="SSF57850">
    <property type="entry name" value="RING/U-box"/>
    <property type="match status" value="1"/>
</dbReference>
<feature type="region of interest" description="Disordered" evidence="7">
    <location>
        <begin position="429"/>
        <end position="542"/>
    </location>
</feature>
<dbReference type="Gene3D" id="3.90.70.10">
    <property type="entry name" value="Cysteine proteinases"/>
    <property type="match status" value="2"/>
</dbReference>
<organism evidence="10">
    <name type="scientific">Timema bartmani</name>
    <dbReference type="NCBI Taxonomy" id="61472"/>
    <lineage>
        <taxon>Eukaryota</taxon>
        <taxon>Metazoa</taxon>
        <taxon>Ecdysozoa</taxon>
        <taxon>Arthropoda</taxon>
        <taxon>Hexapoda</taxon>
        <taxon>Insecta</taxon>
        <taxon>Pterygota</taxon>
        <taxon>Neoptera</taxon>
        <taxon>Polyneoptera</taxon>
        <taxon>Phasmatodea</taxon>
        <taxon>Timematodea</taxon>
        <taxon>Timematoidea</taxon>
        <taxon>Timematidae</taxon>
        <taxon>Timema</taxon>
    </lineage>
</organism>
<dbReference type="SUPFAM" id="SSF54001">
    <property type="entry name" value="Cysteine proteinases"/>
    <property type="match status" value="1"/>
</dbReference>
<dbReference type="InterPro" id="IPR038765">
    <property type="entry name" value="Papain-like_cys_pep_sf"/>
</dbReference>
<dbReference type="PROSITE" id="PS50271">
    <property type="entry name" value="ZF_UBP"/>
    <property type="match status" value="1"/>
</dbReference>
<feature type="region of interest" description="Disordered" evidence="7">
    <location>
        <begin position="170"/>
        <end position="209"/>
    </location>
</feature>
<gene>
    <name evidence="10" type="ORF">TBIB3V08_LOCUS7107</name>
</gene>
<dbReference type="PANTHER" id="PTHR21646">
    <property type="entry name" value="UBIQUITIN CARBOXYL-TERMINAL HYDROLASE"/>
    <property type="match status" value="1"/>
</dbReference>
<dbReference type="InterPro" id="IPR028889">
    <property type="entry name" value="USP"/>
</dbReference>
<feature type="compositionally biased region" description="Acidic residues" evidence="7">
    <location>
        <begin position="485"/>
        <end position="498"/>
    </location>
</feature>
<dbReference type="PROSITE" id="PS00972">
    <property type="entry name" value="USP_1"/>
    <property type="match status" value="1"/>
</dbReference>
<evidence type="ECO:0000256" key="6">
    <source>
        <dbReference type="PROSITE-ProRule" id="PRU00502"/>
    </source>
</evidence>
<dbReference type="PANTHER" id="PTHR21646:SF39">
    <property type="entry name" value="UBIQUITIN CARBOXYL-TERMINAL HYDROLASE 16"/>
    <property type="match status" value="1"/>
</dbReference>
<dbReference type="EMBL" id="OD566831">
    <property type="protein sequence ID" value="CAD7444741.1"/>
    <property type="molecule type" value="Genomic_DNA"/>
</dbReference>
<evidence type="ECO:0000256" key="1">
    <source>
        <dbReference type="ARBA" id="ARBA00000707"/>
    </source>
</evidence>